<dbReference type="GeneID" id="14910475"/>
<feature type="transmembrane region" description="Helical" evidence="10">
    <location>
        <begin position="238"/>
        <end position="260"/>
    </location>
</feature>
<feature type="transmembrane region" description="Helical" evidence="10">
    <location>
        <begin position="280"/>
        <end position="299"/>
    </location>
</feature>
<keyword evidence="3 9" id="KW-0813">Transport</keyword>
<protein>
    <submittedName>
        <fullName evidence="11">Mitochondrial carrier protein, putative</fullName>
        <ecNumber evidence="11">1.6.5.3</ecNumber>
    </submittedName>
</protein>
<feature type="repeat" description="Solcar" evidence="8">
    <location>
        <begin position="94"/>
        <end position="174"/>
    </location>
</feature>
<keyword evidence="5" id="KW-0677">Repeat</keyword>
<dbReference type="GO" id="GO:0006862">
    <property type="term" value="P:nucleotide transport"/>
    <property type="evidence" value="ECO:0007669"/>
    <property type="project" value="InterPro"/>
</dbReference>
<dbReference type="Gene3D" id="1.50.40.10">
    <property type="entry name" value="Mitochondrial carrier domain"/>
    <property type="match status" value="1"/>
</dbReference>
<feature type="transmembrane region" description="Helical" evidence="10">
    <location>
        <begin position="96"/>
        <end position="121"/>
    </location>
</feature>
<gene>
    <name evidence="11" type="ORF">IMG5_017770</name>
</gene>
<dbReference type="GO" id="GO:0055085">
    <property type="term" value="P:transmembrane transport"/>
    <property type="evidence" value="ECO:0007669"/>
    <property type="project" value="InterPro"/>
</dbReference>
<keyword evidence="12" id="KW-1185">Reference proteome</keyword>
<dbReference type="GO" id="GO:0016491">
    <property type="term" value="F:oxidoreductase activity"/>
    <property type="evidence" value="ECO:0007669"/>
    <property type="project" value="UniProtKB-KW"/>
</dbReference>
<sequence length="311" mass="37231">HAYFFQQTQQKFICNQMIRRMSQIFIKTQKLLFIIFLKKINLKAFTKGQLQQYQEIQFHNSHIFQCNKKIQFLLNHTFQLSYNFLKLMINQHKLSIFQYAMCSMIAGMIASFFTNPFWVIHTHMIKYHTSLFNTISNMFMQGGFLIFFKGLTSSLLLVFNPIINYVIYESYKQWVFKIFVDNNYEGLIFFFGGALSKFIATVFTYPYQLIRTKQHIIKNKNYLEILSSIYEQNGISGFFVGLLPKLSQTVLSSALFILFYEKIYQLLEKIIIYNENLYYISFYSFQAFFIIYLINYLDLKQKQSLDDQKNQ</sequence>
<dbReference type="OrthoDB" id="428293at2759"/>
<dbReference type="InterPro" id="IPR018108">
    <property type="entry name" value="MCP_transmembrane"/>
</dbReference>
<dbReference type="InterPro" id="IPR023395">
    <property type="entry name" value="MCP_dom_sf"/>
</dbReference>
<name>G0QKH1_ICHMU</name>
<feature type="non-terminal residue" evidence="11">
    <location>
        <position position="1"/>
    </location>
</feature>
<dbReference type="Proteomes" id="UP000008983">
    <property type="component" value="Unassembled WGS sequence"/>
</dbReference>
<dbReference type="GO" id="GO:0016020">
    <property type="term" value="C:membrane"/>
    <property type="evidence" value="ECO:0007669"/>
    <property type="project" value="UniProtKB-SubCell"/>
</dbReference>
<comment type="subcellular location">
    <subcellularLocation>
        <location evidence="1">Membrane</location>
        <topology evidence="1">Multi-pass membrane protein</topology>
    </subcellularLocation>
</comment>
<dbReference type="InParanoid" id="G0QKH1"/>
<dbReference type="EMBL" id="GL983162">
    <property type="protein sequence ID" value="EGR34281.1"/>
    <property type="molecule type" value="Genomic_DNA"/>
</dbReference>
<proteinExistence type="inferred from homology"/>
<feature type="transmembrane region" description="Helical" evidence="10">
    <location>
        <begin position="187"/>
        <end position="210"/>
    </location>
</feature>
<dbReference type="PANTHER" id="PTHR45683">
    <property type="entry name" value="MITOCHONDRIAL NICOTINAMIDE ADENINE DINUCLEOTIDE TRANSPORTER 1-RELATED-RELATED"/>
    <property type="match status" value="1"/>
</dbReference>
<dbReference type="SUPFAM" id="SSF103506">
    <property type="entry name" value="Mitochondrial carrier"/>
    <property type="match status" value="1"/>
</dbReference>
<evidence type="ECO:0000256" key="10">
    <source>
        <dbReference type="SAM" id="Phobius"/>
    </source>
</evidence>
<dbReference type="EC" id="1.6.5.3" evidence="11"/>
<dbReference type="InterPro" id="IPR044712">
    <property type="entry name" value="SLC25A32-like"/>
</dbReference>
<evidence type="ECO:0000256" key="5">
    <source>
        <dbReference type="ARBA" id="ARBA00022737"/>
    </source>
</evidence>
<dbReference type="eggNOG" id="KOG0769">
    <property type="taxonomic scope" value="Eukaryota"/>
</dbReference>
<evidence type="ECO:0000256" key="1">
    <source>
        <dbReference type="ARBA" id="ARBA00004141"/>
    </source>
</evidence>
<evidence type="ECO:0000256" key="4">
    <source>
        <dbReference type="ARBA" id="ARBA00022692"/>
    </source>
</evidence>
<organism evidence="11 12">
    <name type="scientific">Ichthyophthirius multifiliis</name>
    <name type="common">White spot disease agent</name>
    <name type="synonym">Ich</name>
    <dbReference type="NCBI Taxonomy" id="5932"/>
    <lineage>
        <taxon>Eukaryota</taxon>
        <taxon>Sar</taxon>
        <taxon>Alveolata</taxon>
        <taxon>Ciliophora</taxon>
        <taxon>Intramacronucleata</taxon>
        <taxon>Oligohymenophorea</taxon>
        <taxon>Hymenostomatida</taxon>
        <taxon>Ophryoglenina</taxon>
        <taxon>Ichthyophthirius</taxon>
    </lineage>
</organism>
<dbReference type="RefSeq" id="XP_004039585.1">
    <property type="nucleotide sequence ID" value="XM_004039537.1"/>
</dbReference>
<evidence type="ECO:0000256" key="7">
    <source>
        <dbReference type="ARBA" id="ARBA00023136"/>
    </source>
</evidence>
<accession>G0QKH1</accession>
<evidence type="ECO:0000256" key="2">
    <source>
        <dbReference type="ARBA" id="ARBA00006375"/>
    </source>
</evidence>
<keyword evidence="4 8" id="KW-0812">Transmembrane</keyword>
<feature type="transmembrane region" description="Helical" evidence="10">
    <location>
        <begin position="142"/>
        <end position="167"/>
    </location>
</feature>
<dbReference type="PROSITE" id="PS50920">
    <property type="entry name" value="SOLCAR"/>
    <property type="match status" value="2"/>
</dbReference>
<feature type="repeat" description="Solcar" evidence="8">
    <location>
        <begin position="184"/>
        <end position="266"/>
    </location>
</feature>
<keyword evidence="6 10" id="KW-1133">Transmembrane helix</keyword>
<evidence type="ECO:0000313" key="11">
    <source>
        <dbReference type="EMBL" id="EGR34281.1"/>
    </source>
</evidence>
<evidence type="ECO:0000256" key="3">
    <source>
        <dbReference type="ARBA" id="ARBA00022448"/>
    </source>
</evidence>
<dbReference type="STRING" id="857967.G0QKH1"/>
<evidence type="ECO:0000256" key="8">
    <source>
        <dbReference type="PROSITE-ProRule" id="PRU00282"/>
    </source>
</evidence>
<keyword evidence="11" id="KW-0560">Oxidoreductase</keyword>
<evidence type="ECO:0000256" key="9">
    <source>
        <dbReference type="RuleBase" id="RU000488"/>
    </source>
</evidence>
<evidence type="ECO:0000313" key="12">
    <source>
        <dbReference type="Proteomes" id="UP000008983"/>
    </source>
</evidence>
<evidence type="ECO:0000256" key="6">
    <source>
        <dbReference type="ARBA" id="ARBA00022989"/>
    </source>
</evidence>
<dbReference type="AlphaFoldDB" id="G0QKH1"/>
<dbReference type="OMA" id="KWVATIT"/>
<keyword evidence="7 8" id="KW-0472">Membrane</keyword>
<comment type="similarity">
    <text evidence="2 9">Belongs to the mitochondrial carrier (TC 2.A.29) family.</text>
</comment>
<reference evidence="11 12" key="1">
    <citation type="submission" date="2011-07" db="EMBL/GenBank/DDBJ databases">
        <authorList>
            <person name="Coyne R."/>
            <person name="Brami D."/>
            <person name="Johnson J."/>
            <person name="Hostetler J."/>
            <person name="Hannick L."/>
            <person name="Clark T."/>
            <person name="Cassidy-Hanley D."/>
            <person name="Inman J."/>
        </authorList>
    </citation>
    <scope>NUCLEOTIDE SEQUENCE [LARGE SCALE GENOMIC DNA]</scope>
    <source>
        <strain evidence="11 12">G5</strain>
    </source>
</reference>
<dbReference type="Pfam" id="PF00153">
    <property type="entry name" value="Mito_carr"/>
    <property type="match status" value="2"/>
</dbReference>